<reference evidence="1 2" key="1">
    <citation type="submission" date="2020-08" db="EMBL/GenBank/DDBJ databases">
        <title>Genomic Encyclopedia of Type Strains, Phase IV (KMG-IV): sequencing the most valuable type-strain genomes for metagenomic binning, comparative biology and taxonomic classification.</title>
        <authorList>
            <person name="Goeker M."/>
        </authorList>
    </citation>
    <scope>NUCLEOTIDE SEQUENCE [LARGE SCALE GENOMIC DNA]</scope>
    <source>
        <strain evidence="1 2">DSM 23240</strain>
    </source>
</reference>
<evidence type="ECO:0008006" key="3">
    <source>
        <dbReference type="Google" id="ProtNLM"/>
    </source>
</evidence>
<evidence type="ECO:0000313" key="1">
    <source>
        <dbReference type="EMBL" id="MBB5201722.1"/>
    </source>
</evidence>
<name>A0A840RX06_9BURK</name>
<accession>A0A840RX06</accession>
<evidence type="ECO:0000313" key="2">
    <source>
        <dbReference type="Proteomes" id="UP000571084"/>
    </source>
</evidence>
<organism evidence="1 2">
    <name type="scientific">Glaciimonas immobilis</name>
    <dbReference type="NCBI Taxonomy" id="728004"/>
    <lineage>
        <taxon>Bacteria</taxon>
        <taxon>Pseudomonadati</taxon>
        <taxon>Pseudomonadota</taxon>
        <taxon>Betaproteobacteria</taxon>
        <taxon>Burkholderiales</taxon>
        <taxon>Oxalobacteraceae</taxon>
        <taxon>Glaciimonas</taxon>
    </lineage>
</organism>
<comment type="caution">
    <text evidence="1">The sequence shown here is derived from an EMBL/GenBank/DDBJ whole genome shotgun (WGS) entry which is preliminary data.</text>
</comment>
<proteinExistence type="predicted"/>
<keyword evidence="2" id="KW-1185">Reference proteome</keyword>
<dbReference type="EMBL" id="JACHHQ010000008">
    <property type="protein sequence ID" value="MBB5201722.1"/>
    <property type="molecule type" value="Genomic_DNA"/>
</dbReference>
<gene>
    <name evidence="1" type="ORF">HNR39_003580</name>
</gene>
<dbReference type="Proteomes" id="UP000571084">
    <property type="component" value="Unassembled WGS sequence"/>
</dbReference>
<dbReference type="RefSeq" id="WP_168057254.1">
    <property type="nucleotide sequence ID" value="NZ_JAAOZT010000017.1"/>
</dbReference>
<dbReference type="AlphaFoldDB" id="A0A840RX06"/>
<protein>
    <recommendedName>
        <fullName evidence="3">ParB/Sulfiredoxin domain-containing protein</fullName>
    </recommendedName>
</protein>
<sequence length="123" mass="13995">MKNIPKIKWLSAPAKSDFTSAETFLQLLYKPKNCRHLAKKLKRAKMSKFAAKDILRASATPISEVQAFDWVKQKKEIAQHKPLSPILIVRQKNGQPLLIVDGFHRLCALFAADQEVNVRCKIV</sequence>